<dbReference type="Pfam" id="PF01607">
    <property type="entry name" value="CBM_14"/>
    <property type="match status" value="1"/>
</dbReference>
<evidence type="ECO:0000259" key="1">
    <source>
        <dbReference type="PROSITE" id="PS50940"/>
    </source>
</evidence>
<accession>A0A068LL35</accession>
<evidence type="ECO:0000313" key="3">
    <source>
        <dbReference type="Proteomes" id="UP000203240"/>
    </source>
</evidence>
<dbReference type="PROSITE" id="PS50940">
    <property type="entry name" value="CHIT_BIND_II"/>
    <property type="match status" value="1"/>
</dbReference>
<keyword evidence="3" id="KW-1185">Reference proteome</keyword>
<protein>
    <submittedName>
        <fullName evidence="2">Ac145</fullName>
    </submittedName>
</protein>
<dbReference type="EMBL" id="KM009991">
    <property type="protein sequence ID" value="AIE47858.1"/>
    <property type="molecule type" value="Genomic_DNA"/>
</dbReference>
<reference evidence="2 3" key="1">
    <citation type="journal article" date="2015" name="Genome Announc.">
        <title>A Distinct Group II Alphabaculovirus Isolated from a Peridroma Species.</title>
        <authorList>
            <person name="Rohrmann G.F."/>
            <person name="Erlandson M.A."/>
            <person name="Theilmann D.A."/>
        </authorList>
    </citation>
    <scope>NUCLEOTIDE SEQUENCE [LARGE SCALE GENOMIC DNA]</scope>
    <source>
        <strain evidence="2">GR_167</strain>
    </source>
</reference>
<dbReference type="RefSeq" id="YP_009049958.1">
    <property type="nucleotide sequence ID" value="NC_024625.1"/>
</dbReference>
<organism evidence="2 3">
    <name type="scientific">Peridroma alphabaculovirus</name>
    <dbReference type="NCBI Taxonomy" id="1346829"/>
    <lineage>
        <taxon>Viruses</taxon>
        <taxon>Viruses incertae sedis</taxon>
        <taxon>Naldaviricetes</taxon>
        <taxon>Lefavirales</taxon>
        <taxon>Baculoviridae</taxon>
        <taxon>Alphabaculovirus</taxon>
    </lineage>
</organism>
<evidence type="ECO:0000313" key="2">
    <source>
        <dbReference type="EMBL" id="AIE47858.1"/>
    </source>
</evidence>
<name>A0A068LL35_9ABAC</name>
<dbReference type="GO" id="GO:0005576">
    <property type="term" value="C:extracellular region"/>
    <property type="evidence" value="ECO:0007669"/>
    <property type="project" value="InterPro"/>
</dbReference>
<feature type="domain" description="Chitin-binding type-2" evidence="1">
    <location>
        <begin position="29"/>
        <end position="84"/>
    </location>
</feature>
<dbReference type="SUPFAM" id="SSF57625">
    <property type="entry name" value="Invertebrate chitin-binding proteins"/>
    <property type="match status" value="1"/>
</dbReference>
<dbReference type="GeneID" id="20004041"/>
<dbReference type="Proteomes" id="UP000203240">
    <property type="component" value="Segment"/>
</dbReference>
<dbReference type="SMART" id="SM00494">
    <property type="entry name" value="ChtBD2"/>
    <property type="match status" value="1"/>
</dbReference>
<dbReference type="GO" id="GO:0008061">
    <property type="term" value="F:chitin binding"/>
    <property type="evidence" value="ECO:0007669"/>
    <property type="project" value="InterPro"/>
</dbReference>
<proteinExistence type="predicted"/>
<dbReference type="InterPro" id="IPR002557">
    <property type="entry name" value="Chitin-bd_dom"/>
</dbReference>
<dbReference type="InterPro" id="IPR036508">
    <property type="entry name" value="Chitin-bd_dom_sf"/>
</dbReference>
<sequence length="92" mass="10791">MWLLLGLFIILKLMVFHKLKDLHFDFHVNKLCPNGYHGLVPDPYDCNSYFLCPSRQQFYCDTGEQFDLDEHKCVFATLESGCVGRLYKNLLL</sequence>
<gene>
    <name evidence="2" type="ORF">pesp132</name>
</gene>
<dbReference type="OrthoDB" id="24819at10239"/>